<dbReference type="FunCoup" id="E1ZFQ2">
    <property type="interactions" value="672"/>
</dbReference>
<proteinExistence type="predicted"/>
<dbReference type="InterPro" id="IPR003029">
    <property type="entry name" value="S1_domain"/>
</dbReference>
<dbReference type="InterPro" id="IPR052757">
    <property type="entry name" value="Ribosomal_protein_S1"/>
</dbReference>
<dbReference type="InParanoid" id="E1ZFQ2"/>
<dbReference type="PANTHER" id="PTHR47559:SF1">
    <property type="entry name" value="OS03G0844900 PROTEIN"/>
    <property type="match status" value="1"/>
</dbReference>
<keyword evidence="4" id="KW-1185">Reference proteome</keyword>
<name>E1ZFQ2_CHLVA</name>
<feature type="domain" description="S1 motif" evidence="2">
    <location>
        <begin position="194"/>
        <end position="271"/>
    </location>
</feature>
<dbReference type="SUPFAM" id="SSF50249">
    <property type="entry name" value="Nucleic acid-binding proteins"/>
    <property type="match status" value="2"/>
</dbReference>
<dbReference type="RefSeq" id="XP_005847272.1">
    <property type="nucleotide sequence ID" value="XM_005847210.1"/>
</dbReference>
<reference evidence="3 4" key="1">
    <citation type="journal article" date="2010" name="Plant Cell">
        <title>The Chlorella variabilis NC64A genome reveals adaptation to photosymbiosis, coevolution with viruses, and cryptic sex.</title>
        <authorList>
            <person name="Blanc G."/>
            <person name="Duncan G."/>
            <person name="Agarkova I."/>
            <person name="Borodovsky M."/>
            <person name="Gurnon J."/>
            <person name="Kuo A."/>
            <person name="Lindquist E."/>
            <person name="Lucas S."/>
            <person name="Pangilinan J."/>
            <person name="Polle J."/>
            <person name="Salamov A."/>
            <person name="Terry A."/>
            <person name="Yamada T."/>
            <person name="Dunigan D.D."/>
            <person name="Grigoriev I.V."/>
            <person name="Claverie J.M."/>
            <person name="Van Etten J.L."/>
        </authorList>
    </citation>
    <scope>NUCLEOTIDE SEQUENCE [LARGE SCALE GENOMIC DNA]</scope>
    <source>
        <strain evidence="3 4">NC64A</strain>
    </source>
</reference>
<dbReference type="STRING" id="554065.E1ZFQ2"/>
<dbReference type="GeneID" id="17354736"/>
<dbReference type="PANTHER" id="PTHR47559">
    <property type="entry name" value="OS03G0844900 PROTEIN"/>
    <property type="match status" value="1"/>
</dbReference>
<gene>
    <name evidence="3" type="ORF">CHLNCDRAFT_57952</name>
</gene>
<dbReference type="Gene3D" id="2.40.50.140">
    <property type="entry name" value="Nucleic acid-binding proteins"/>
    <property type="match status" value="1"/>
</dbReference>
<dbReference type="Proteomes" id="UP000008141">
    <property type="component" value="Unassembled WGS sequence"/>
</dbReference>
<dbReference type="GO" id="GO:0003676">
    <property type="term" value="F:nucleic acid binding"/>
    <property type="evidence" value="ECO:0007669"/>
    <property type="project" value="InterPro"/>
</dbReference>
<evidence type="ECO:0000313" key="3">
    <source>
        <dbReference type="EMBL" id="EFN55170.1"/>
    </source>
</evidence>
<accession>E1ZFQ2</accession>
<dbReference type="KEGG" id="cvr:CHLNCDRAFT_57952"/>
<evidence type="ECO:0000313" key="4">
    <source>
        <dbReference type="Proteomes" id="UP000008141"/>
    </source>
</evidence>
<dbReference type="eggNOG" id="ENOG502QU9J">
    <property type="taxonomic scope" value="Eukaryota"/>
</dbReference>
<dbReference type="EMBL" id="GL433845">
    <property type="protein sequence ID" value="EFN55170.1"/>
    <property type="molecule type" value="Genomic_DNA"/>
</dbReference>
<evidence type="ECO:0000259" key="2">
    <source>
        <dbReference type="PROSITE" id="PS50126"/>
    </source>
</evidence>
<dbReference type="OrthoDB" id="412781at2759"/>
<dbReference type="PROSITE" id="PS50126">
    <property type="entry name" value="S1"/>
    <property type="match status" value="2"/>
</dbReference>
<dbReference type="AlphaFoldDB" id="E1ZFQ2"/>
<organism evidence="4">
    <name type="scientific">Chlorella variabilis</name>
    <name type="common">Green alga</name>
    <dbReference type="NCBI Taxonomy" id="554065"/>
    <lineage>
        <taxon>Eukaryota</taxon>
        <taxon>Viridiplantae</taxon>
        <taxon>Chlorophyta</taxon>
        <taxon>core chlorophytes</taxon>
        <taxon>Trebouxiophyceae</taxon>
        <taxon>Chlorellales</taxon>
        <taxon>Chlorellaceae</taxon>
        <taxon>Chlorella clade</taxon>
        <taxon>Chlorella</taxon>
    </lineage>
</organism>
<dbReference type="OMA" id="PYHSCKE"/>
<feature type="domain" description="S1 motif" evidence="2">
    <location>
        <begin position="100"/>
        <end position="180"/>
    </location>
</feature>
<evidence type="ECO:0000256" key="1">
    <source>
        <dbReference type="SAM" id="MobiDB-lite"/>
    </source>
</evidence>
<feature type="compositionally biased region" description="Low complexity" evidence="1">
    <location>
        <begin position="49"/>
        <end position="74"/>
    </location>
</feature>
<dbReference type="SMART" id="SM00316">
    <property type="entry name" value="S1"/>
    <property type="match status" value="2"/>
</dbReference>
<sequence length="389" mass="41939">MPGAASVAASRAGVCTRGCRPVPARQALVLQRAAAPCSTARRSLQPCRAAASEAEASPAPEAAPAVQAPEDAQPGEQPQARKPKLMTDAWSEVLQMRKDHTTIETVVKSANKSGLLVPVGKLTGFLPYKLLDPSRLQQRRPDGSRIPPPPNGHQSLVGAPVRVKVTQVIVPEKRLIVSEKAVLLDELAAMVQPGDIIDGVVGSNMDWGAFVECHTVNGEPCPRAEAVLPMRELSYSWLNSASEVVHPSQPVQVVVLYRETAPEAKVVVSLKRLEEDPLKETLDNVLPLGKQAGSYEQLSVPAAVPQGVDEILEALDREEGIASITLGRCVEEKRTVSQDLELWITKETVADGYNLAVRAGRVVQEVIVSTQMSPEEMRATVQRVLRSIN</sequence>
<feature type="region of interest" description="Disordered" evidence="1">
    <location>
        <begin position="137"/>
        <end position="156"/>
    </location>
</feature>
<protein>
    <recommendedName>
        <fullName evidence="2">S1 motif domain-containing protein</fullName>
    </recommendedName>
</protein>
<dbReference type="InterPro" id="IPR012340">
    <property type="entry name" value="NA-bd_OB-fold"/>
</dbReference>
<feature type="region of interest" description="Disordered" evidence="1">
    <location>
        <begin position="37"/>
        <end position="83"/>
    </location>
</feature>